<reference evidence="2" key="1">
    <citation type="journal article" date="2014" name="Int. J. Syst. Evol. Microbiol.">
        <title>Complete genome of a new Firmicutes species belonging to the dominant human colonic microbiota ('Ruminococcus bicirculans') reveals two chromosomes and a selective capacity to utilize plant glucans.</title>
        <authorList>
            <consortium name="NISC Comparative Sequencing Program"/>
            <person name="Wegmann U."/>
            <person name="Louis P."/>
            <person name="Goesmann A."/>
            <person name="Henrissat B."/>
            <person name="Duncan S.H."/>
            <person name="Flint H.J."/>
        </authorList>
    </citation>
    <scope>NUCLEOTIDE SEQUENCE</scope>
    <source>
        <strain evidence="2">CGMCC 1.8884</strain>
    </source>
</reference>
<name>A0AAV4K8R8_9DEIO</name>
<reference evidence="3" key="3">
    <citation type="journal article" date="2019" name="Int. J. Syst. Evol. Microbiol.">
        <title>The Global Catalogue of Microorganisms (GCM) 10K type strain sequencing project: providing services to taxonomists for standard genome sequencing and annotation.</title>
        <authorList>
            <consortium name="The Broad Institute Genomics Platform"/>
            <consortium name="The Broad Institute Genome Sequencing Center for Infectious Disease"/>
            <person name="Wu L."/>
            <person name="Ma J."/>
        </authorList>
    </citation>
    <scope>NUCLEOTIDE SEQUENCE [LARGE SCALE GENOMIC DNA]</scope>
    <source>
        <strain evidence="3">CGMCC 1.8884</strain>
    </source>
</reference>
<evidence type="ECO:0000313" key="1">
    <source>
        <dbReference type="EMBL" id="GGI93387.1"/>
    </source>
</evidence>
<dbReference type="EMBL" id="BMLZ01000060">
    <property type="protein sequence ID" value="GGP31249.1"/>
    <property type="molecule type" value="Genomic_DNA"/>
</dbReference>
<evidence type="ECO:0000313" key="3">
    <source>
        <dbReference type="Proteomes" id="UP000630135"/>
    </source>
</evidence>
<dbReference type="Proteomes" id="UP000630135">
    <property type="component" value="Unassembled WGS sequence"/>
</dbReference>
<gene>
    <name evidence="2" type="ORF">GCM10008021_29000</name>
    <name evidence="1" type="ORF">GCM10010914_29990</name>
</gene>
<dbReference type="AlphaFoldDB" id="A0AAV4K8R8"/>
<protein>
    <submittedName>
        <fullName evidence="1">Uncharacterized protein</fullName>
    </submittedName>
</protein>
<dbReference type="Proteomes" id="UP000652720">
    <property type="component" value="Unassembled WGS sequence"/>
</dbReference>
<evidence type="ECO:0000313" key="4">
    <source>
        <dbReference type="Proteomes" id="UP000652720"/>
    </source>
</evidence>
<reference evidence="1" key="4">
    <citation type="submission" date="2023-08" db="EMBL/GenBank/DDBJ databases">
        <authorList>
            <person name="Sun Q."/>
            <person name="Zhou Y."/>
        </authorList>
    </citation>
    <scope>NUCLEOTIDE SEQUENCE</scope>
    <source>
        <strain evidence="2">CGMCC 1.8884</strain>
        <strain evidence="1">CGMCC 1.8885</strain>
    </source>
</reference>
<proteinExistence type="predicted"/>
<organism evidence="1 4">
    <name type="scientific">Deinococcus wulumuqiensis</name>
    <dbReference type="NCBI Taxonomy" id="980427"/>
    <lineage>
        <taxon>Bacteria</taxon>
        <taxon>Thermotogati</taxon>
        <taxon>Deinococcota</taxon>
        <taxon>Deinococci</taxon>
        <taxon>Deinococcales</taxon>
        <taxon>Deinococcaceae</taxon>
        <taxon>Deinococcus</taxon>
    </lineage>
</organism>
<reference evidence="1" key="2">
    <citation type="journal article" date="2014" name="Int. J. Syst. Evol. Microbiol.">
        <title>Complete genome sequence of Corynebacterium casei LMG S-19264T (=DSM 44701T), isolated from a smear-ripened cheese.</title>
        <authorList>
            <consortium name="US DOE Joint Genome Institute (JGI-PGF)"/>
            <person name="Walter F."/>
            <person name="Albersmeier A."/>
            <person name="Kalinowski J."/>
            <person name="Ruckert C."/>
        </authorList>
    </citation>
    <scope>NUCLEOTIDE SEQUENCE</scope>
    <source>
        <strain evidence="1">CGMCC 1.8885</strain>
    </source>
</reference>
<accession>A0AAV4K8R8</accession>
<keyword evidence="3" id="KW-1185">Reference proteome</keyword>
<evidence type="ECO:0000313" key="2">
    <source>
        <dbReference type="EMBL" id="GGP31249.1"/>
    </source>
</evidence>
<comment type="caution">
    <text evidence="1">The sequence shown here is derived from an EMBL/GenBank/DDBJ whole genome shotgun (WGS) entry which is preliminary data.</text>
</comment>
<sequence length="80" mass="9064">MDLLAVLHLTRNVRWEGCSLPVMTARTDFDVGAVFGDLKLPRWEVMDLPSDLSFDWNVTPDLSAAAVSRDREMDRVVGMR</sequence>
<dbReference type="EMBL" id="BMMA01000052">
    <property type="protein sequence ID" value="GGI93387.1"/>
    <property type="molecule type" value="Genomic_DNA"/>
</dbReference>